<dbReference type="PANTHER" id="PTHR46599:SF3">
    <property type="entry name" value="PIGGYBAC TRANSPOSABLE ELEMENT-DERIVED PROTEIN 4"/>
    <property type="match status" value="1"/>
</dbReference>
<dbReference type="Proteomes" id="UP000246991">
    <property type="component" value="Unassembled WGS sequence"/>
</dbReference>
<keyword evidence="3" id="KW-1185">Reference proteome</keyword>
<sequence>FQKLEPLNSLIHDHCQQYCLLSWNITMDKMMIRIGGQSHHTYRIPSKPIIEGYKVFALCNVGYTYNWIFASCSNSFIDLVPQPDFTPTGSAVFQLAAVLPYSPNLHFNIYMDNYFPSIALLERLHNRGLVGGGIAGVNSKAFPPTIHDSGPNIPWNEISGSSGNATGMVLAAQWQDNSTVHFLSTIHNLIDRISHLTSSNGPMIRLAFGSPKRVRVPIPVITNDHNQNKVGVDVADPYRTH</sequence>
<comment type="caution">
    <text evidence="2">The sequence shown here is derived from an EMBL/GenBank/DDBJ whole genome shotgun (WGS) entry which is preliminary data.</text>
</comment>
<dbReference type="EMBL" id="PYWC01000026">
    <property type="protein sequence ID" value="PWW77185.1"/>
    <property type="molecule type" value="Genomic_DNA"/>
</dbReference>
<proteinExistence type="predicted"/>
<dbReference type="STRING" id="42249.A0A317SRR5"/>
<evidence type="ECO:0000313" key="2">
    <source>
        <dbReference type="EMBL" id="PWW77185.1"/>
    </source>
</evidence>
<evidence type="ECO:0000313" key="3">
    <source>
        <dbReference type="Proteomes" id="UP000246991"/>
    </source>
</evidence>
<accession>A0A317SRR5</accession>
<dbReference type="InterPro" id="IPR029526">
    <property type="entry name" value="PGBD"/>
</dbReference>
<dbReference type="Pfam" id="PF13843">
    <property type="entry name" value="DDE_Tnp_1_7"/>
    <property type="match status" value="1"/>
</dbReference>
<evidence type="ECO:0000259" key="1">
    <source>
        <dbReference type="Pfam" id="PF13843"/>
    </source>
</evidence>
<feature type="domain" description="PiggyBac transposable element-derived protein" evidence="1">
    <location>
        <begin position="1"/>
        <end position="237"/>
    </location>
</feature>
<dbReference type="PANTHER" id="PTHR46599">
    <property type="entry name" value="PIGGYBAC TRANSPOSABLE ELEMENT-DERIVED PROTEIN 4"/>
    <property type="match status" value="1"/>
</dbReference>
<gene>
    <name evidence="2" type="ORF">C7212DRAFT_180505</name>
</gene>
<protein>
    <recommendedName>
        <fullName evidence="1">PiggyBac transposable element-derived protein domain-containing protein</fullName>
    </recommendedName>
</protein>
<feature type="non-terminal residue" evidence="2">
    <location>
        <position position="1"/>
    </location>
</feature>
<reference evidence="2 3" key="1">
    <citation type="submission" date="2018-03" db="EMBL/GenBank/DDBJ databases">
        <title>Genomes of Pezizomycetes fungi and the evolution of truffles.</title>
        <authorList>
            <person name="Murat C."/>
            <person name="Payen T."/>
            <person name="Noel B."/>
            <person name="Kuo A."/>
            <person name="Martin F.M."/>
        </authorList>
    </citation>
    <scope>NUCLEOTIDE SEQUENCE [LARGE SCALE GENOMIC DNA]</scope>
    <source>
        <strain evidence="2">091103-1</strain>
    </source>
</reference>
<name>A0A317SRR5_9PEZI</name>
<organism evidence="2 3">
    <name type="scientific">Tuber magnatum</name>
    <name type="common">white Piedmont truffle</name>
    <dbReference type="NCBI Taxonomy" id="42249"/>
    <lineage>
        <taxon>Eukaryota</taxon>
        <taxon>Fungi</taxon>
        <taxon>Dikarya</taxon>
        <taxon>Ascomycota</taxon>
        <taxon>Pezizomycotina</taxon>
        <taxon>Pezizomycetes</taxon>
        <taxon>Pezizales</taxon>
        <taxon>Tuberaceae</taxon>
        <taxon>Tuber</taxon>
    </lineage>
</organism>
<dbReference type="AlphaFoldDB" id="A0A317SRR5"/>
<dbReference type="OrthoDB" id="5428673at2759"/>